<evidence type="ECO:0000259" key="3">
    <source>
        <dbReference type="Pfam" id="PF16861"/>
    </source>
</evidence>
<dbReference type="CDD" id="cd24098">
    <property type="entry name" value="ASKHA_NBD_TobZ_N"/>
    <property type="match status" value="1"/>
</dbReference>
<feature type="domain" description="Carbamoyltransferase C-terminal" evidence="3">
    <location>
        <begin position="369"/>
        <end position="534"/>
    </location>
</feature>
<dbReference type="InterPro" id="IPR051338">
    <property type="entry name" value="NodU/CmcH_Carbamoyltrnsfr"/>
</dbReference>
<reference evidence="4 5" key="1">
    <citation type="submission" date="2024-09" db="EMBL/GenBank/DDBJ databases">
        <authorList>
            <person name="Sun Q."/>
            <person name="Mori K."/>
        </authorList>
    </citation>
    <scope>NUCLEOTIDE SEQUENCE [LARGE SCALE GENOMIC DNA]</scope>
    <source>
        <strain evidence="4 5">JCM 3307</strain>
    </source>
</reference>
<evidence type="ECO:0000256" key="1">
    <source>
        <dbReference type="ARBA" id="ARBA00006129"/>
    </source>
</evidence>
<dbReference type="Gene3D" id="3.30.420.40">
    <property type="match status" value="2"/>
</dbReference>
<dbReference type="PANTHER" id="PTHR34847:SF1">
    <property type="entry name" value="NODULATION PROTEIN U"/>
    <property type="match status" value="1"/>
</dbReference>
<comment type="similarity">
    <text evidence="1">Belongs to the NodU/CmcH family.</text>
</comment>
<gene>
    <name evidence="4" type="ORF">ACFFTR_08490</name>
</gene>
<feature type="domain" description="Carbamoyltransferase" evidence="2">
    <location>
        <begin position="14"/>
        <end position="70"/>
    </location>
</feature>
<dbReference type="InterPro" id="IPR003696">
    <property type="entry name" value="Carbtransf_dom"/>
</dbReference>
<name>A0ABV5M2N3_9ACTN</name>
<dbReference type="Gene3D" id="3.90.870.20">
    <property type="entry name" value="Carbamoyltransferase, C-terminal domain"/>
    <property type="match status" value="1"/>
</dbReference>
<dbReference type="InterPro" id="IPR031730">
    <property type="entry name" value="Carbam_trans_C"/>
</dbReference>
<dbReference type="InterPro" id="IPR043129">
    <property type="entry name" value="ATPase_NBD"/>
</dbReference>
<comment type="caution">
    <text evidence="4">The sequence shown here is derived from an EMBL/GenBank/DDBJ whole genome shotgun (WGS) entry which is preliminary data.</text>
</comment>
<dbReference type="EMBL" id="JBHMCA010000019">
    <property type="protein sequence ID" value="MFB9443120.1"/>
    <property type="molecule type" value="Genomic_DNA"/>
</dbReference>
<dbReference type="PANTHER" id="PTHR34847">
    <property type="entry name" value="NODULATION PROTEIN U"/>
    <property type="match status" value="1"/>
</dbReference>
<dbReference type="InterPro" id="IPR038152">
    <property type="entry name" value="Carbam_trans_C_sf"/>
</dbReference>
<proteinExistence type="inferred from homology"/>
<accession>A0ABV5M2N3</accession>
<sequence length="547" mass="59111">MYILGIHGNLGKAEHDPAAVLLRDGDIVAAAEEERFARFKHAIGLMPDAAIRFCLQQAKISMREVDVVAFPRATWADFPPRLEAYLRYTFGWAPPVVYVDHHTAHAASAYLISGFDDALVVTADQAGDGTSCAAFRARGRELELLEAVPFPDSIGLFAALVTQYLGFRSNHDEYKVMGLAPYGNPTMDLTRLLHHVDGRPRLDPHALHPTVLQRHPVFHTDQLPMFATDELPGLPPRRLPDGELTAAHRDLAASAQHSITAALLGFVDRHRTGTDRRLCLAGGVAENSVAAGALAAAGGFDEVYMTPACGDAGTALGAALLVAAQHGHRPARLTHSQLGPSFTDGQIADVLRECGVPYVETADPAATAADLIAQQQIVAWFQGRMEFGPRALGARSLLADPSTDAMRAQVNRIKRREQFRPFGPSVLAEHIPTLFPATVVAPFMSFTLPTTNPTPIIAATHVDGTSRPHTVPDDGTLYRRLVEHVHARTGTPAVLNTSLNSGWEPIVTSPEQALAFLYSSTADALVIGPFLVTKHRATINNTSKERR</sequence>
<dbReference type="Proteomes" id="UP001589608">
    <property type="component" value="Unassembled WGS sequence"/>
</dbReference>
<dbReference type="RefSeq" id="WP_223099619.1">
    <property type="nucleotide sequence ID" value="NZ_CP061913.1"/>
</dbReference>
<dbReference type="Pfam" id="PF02543">
    <property type="entry name" value="Carbam_trans_N"/>
    <property type="match status" value="2"/>
</dbReference>
<protein>
    <submittedName>
        <fullName evidence="4">Carbamoyltransferase</fullName>
    </submittedName>
</protein>
<evidence type="ECO:0000259" key="2">
    <source>
        <dbReference type="Pfam" id="PF02543"/>
    </source>
</evidence>
<dbReference type="Pfam" id="PF16861">
    <property type="entry name" value="Carbam_trans_C"/>
    <property type="match status" value="1"/>
</dbReference>
<dbReference type="SUPFAM" id="SSF53067">
    <property type="entry name" value="Actin-like ATPase domain"/>
    <property type="match status" value="1"/>
</dbReference>
<feature type="domain" description="Carbamoyltransferase" evidence="2">
    <location>
        <begin position="93"/>
        <end position="320"/>
    </location>
</feature>
<evidence type="ECO:0000313" key="4">
    <source>
        <dbReference type="EMBL" id="MFB9443120.1"/>
    </source>
</evidence>
<organism evidence="4 5">
    <name type="scientific">Dactylosporangium vinaceum</name>
    <dbReference type="NCBI Taxonomy" id="53362"/>
    <lineage>
        <taxon>Bacteria</taxon>
        <taxon>Bacillati</taxon>
        <taxon>Actinomycetota</taxon>
        <taxon>Actinomycetes</taxon>
        <taxon>Micromonosporales</taxon>
        <taxon>Micromonosporaceae</taxon>
        <taxon>Dactylosporangium</taxon>
    </lineage>
</organism>
<evidence type="ECO:0000313" key="5">
    <source>
        <dbReference type="Proteomes" id="UP001589608"/>
    </source>
</evidence>
<keyword evidence="5" id="KW-1185">Reference proteome</keyword>